<dbReference type="EMBL" id="HACG01036891">
    <property type="protein sequence ID" value="CEK83756.1"/>
    <property type="molecule type" value="Transcribed_RNA"/>
</dbReference>
<evidence type="ECO:0000313" key="2">
    <source>
        <dbReference type="EMBL" id="CEK83759.1"/>
    </source>
</evidence>
<dbReference type="EMBL" id="HACG01036894">
    <property type="protein sequence ID" value="CEK83759.1"/>
    <property type="molecule type" value="Transcribed_RNA"/>
</dbReference>
<name>A0A0B7ARU9_9EUPU</name>
<accession>A0A0B7ARU9</accession>
<feature type="non-terminal residue" evidence="2">
    <location>
        <position position="1"/>
    </location>
</feature>
<evidence type="ECO:0000313" key="1">
    <source>
        <dbReference type="EMBL" id="CEK83756.1"/>
    </source>
</evidence>
<evidence type="ECO:0000313" key="3">
    <source>
        <dbReference type="EMBL" id="CEK83766.1"/>
    </source>
</evidence>
<dbReference type="AlphaFoldDB" id="A0A0B7ARU9"/>
<reference evidence="2" key="1">
    <citation type="submission" date="2014-12" db="EMBL/GenBank/DDBJ databases">
        <title>Insight into the proteome of Arion vulgaris.</title>
        <authorList>
            <person name="Aradska J."/>
            <person name="Bulat T."/>
            <person name="Smidak R."/>
            <person name="Sarate P."/>
            <person name="Gangsoo J."/>
            <person name="Sialana F."/>
            <person name="Bilban M."/>
            <person name="Lubec G."/>
        </authorList>
    </citation>
    <scope>NUCLEOTIDE SEQUENCE</scope>
    <source>
        <tissue evidence="2">Skin</tissue>
    </source>
</reference>
<gene>
    <name evidence="2" type="primary">ORF138887</name>
    <name evidence="1" type="synonym">ORF138880</name>
    <name evidence="3" type="synonym">ORF138911</name>
</gene>
<sequence length="79" mass="9159">YVSFHDGLFHPFMSFYMCHPSPSSKLHQIPSLLQCKGRALQLRSSCVKKEVRAHMLTHQSAINKSNHPVVDKFFPPHHY</sequence>
<proteinExistence type="predicted"/>
<protein>
    <submittedName>
        <fullName evidence="2">Uncharacterized protein</fullName>
    </submittedName>
</protein>
<dbReference type="EMBL" id="HACG01036901">
    <property type="protein sequence ID" value="CEK83766.1"/>
    <property type="molecule type" value="Transcribed_RNA"/>
</dbReference>
<organism evidence="2">
    <name type="scientific">Arion vulgaris</name>
    <dbReference type="NCBI Taxonomy" id="1028688"/>
    <lineage>
        <taxon>Eukaryota</taxon>
        <taxon>Metazoa</taxon>
        <taxon>Spiralia</taxon>
        <taxon>Lophotrochozoa</taxon>
        <taxon>Mollusca</taxon>
        <taxon>Gastropoda</taxon>
        <taxon>Heterobranchia</taxon>
        <taxon>Euthyneura</taxon>
        <taxon>Panpulmonata</taxon>
        <taxon>Eupulmonata</taxon>
        <taxon>Stylommatophora</taxon>
        <taxon>Helicina</taxon>
        <taxon>Arionoidea</taxon>
        <taxon>Arionidae</taxon>
        <taxon>Arion</taxon>
    </lineage>
</organism>